<keyword evidence="3" id="KW-1185">Reference proteome</keyword>
<dbReference type="GO" id="GO:0003677">
    <property type="term" value="F:DNA binding"/>
    <property type="evidence" value="ECO:0007669"/>
    <property type="project" value="InterPro"/>
</dbReference>
<name>A0A2A9CX45_9MICO</name>
<dbReference type="SUPFAM" id="SSF47413">
    <property type="entry name" value="lambda repressor-like DNA-binding domains"/>
    <property type="match status" value="1"/>
</dbReference>
<sequence length="108" mass="11874">MQAMSPYIDTTIMSPYSDSMADAAPMPSRLLNARSLTRLGRAVGGLRRERGWTQAALAERAGVSRQWLNGLENGRIEGLEVGRLLRVLDTLGASLMIRDDARTSEEPE</sequence>
<feature type="domain" description="HTH cro/C1-type" evidence="1">
    <location>
        <begin position="46"/>
        <end position="95"/>
    </location>
</feature>
<evidence type="ECO:0000313" key="2">
    <source>
        <dbReference type="EMBL" id="PFG18711.1"/>
    </source>
</evidence>
<comment type="caution">
    <text evidence="2">The sequence shown here is derived from an EMBL/GenBank/DDBJ whole genome shotgun (WGS) entry which is preliminary data.</text>
</comment>
<protein>
    <submittedName>
        <fullName evidence="2">Helix-turn-helix protein</fullName>
    </submittedName>
</protein>
<proteinExistence type="predicted"/>
<dbReference type="Pfam" id="PF13560">
    <property type="entry name" value="HTH_31"/>
    <property type="match status" value="1"/>
</dbReference>
<dbReference type="SMART" id="SM00530">
    <property type="entry name" value="HTH_XRE"/>
    <property type="match status" value="1"/>
</dbReference>
<accession>A0A2A9CX45</accession>
<dbReference type="AlphaFoldDB" id="A0A2A9CX45"/>
<dbReference type="CDD" id="cd00093">
    <property type="entry name" value="HTH_XRE"/>
    <property type="match status" value="1"/>
</dbReference>
<dbReference type="InterPro" id="IPR010982">
    <property type="entry name" value="Lambda_DNA-bd_dom_sf"/>
</dbReference>
<reference evidence="2 3" key="1">
    <citation type="submission" date="2017-10" db="EMBL/GenBank/DDBJ databases">
        <title>Sequencing the genomes of 1000 actinobacteria strains.</title>
        <authorList>
            <person name="Klenk H.-P."/>
        </authorList>
    </citation>
    <scope>NUCLEOTIDE SEQUENCE [LARGE SCALE GENOMIC DNA]</scope>
    <source>
        <strain evidence="2 3">DSM 21801</strain>
    </source>
</reference>
<organism evidence="2 3">
    <name type="scientific">Serinibacter salmoneus</name>
    <dbReference type="NCBI Taxonomy" id="556530"/>
    <lineage>
        <taxon>Bacteria</taxon>
        <taxon>Bacillati</taxon>
        <taxon>Actinomycetota</taxon>
        <taxon>Actinomycetes</taxon>
        <taxon>Micrococcales</taxon>
        <taxon>Beutenbergiaceae</taxon>
        <taxon>Serinibacter</taxon>
    </lineage>
</organism>
<dbReference type="Gene3D" id="1.10.260.40">
    <property type="entry name" value="lambda repressor-like DNA-binding domains"/>
    <property type="match status" value="1"/>
</dbReference>
<dbReference type="EMBL" id="PDJD01000001">
    <property type="protein sequence ID" value="PFG18711.1"/>
    <property type="molecule type" value="Genomic_DNA"/>
</dbReference>
<evidence type="ECO:0000259" key="1">
    <source>
        <dbReference type="PROSITE" id="PS50943"/>
    </source>
</evidence>
<dbReference type="InterPro" id="IPR001387">
    <property type="entry name" value="Cro/C1-type_HTH"/>
</dbReference>
<gene>
    <name evidence="2" type="ORF">ATL40_0254</name>
</gene>
<evidence type="ECO:0000313" key="3">
    <source>
        <dbReference type="Proteomes" id="UP000224915"/>
    </source>
</evidence>
<dbReference type="PROSITE" id="PS50943">
    <property type="entry name" value="HTH_CROC1"/>
    <property type="match status" value="1"/>
</dbReference>
<dbReference type="Proteomes" id="UP000224915">
    <property type="component" value="Unassembled WGS sequence"/>
</dbReference>